<dbReference type="PROSITE" id="PS00134">
    <property type="entry name" value="TRYPSIN_HIS"/>
    <property type="match status" value="1"/>
</dbReference>
<dbReference type="RefSeq" id="XP_031569989.1">
    <property type="nucleotide sequence ID" value="XM_031714129.1"/>
</dbReference>
<keyword evidence="7" id="KW-1185">Reference proteome</keyword>
<dbReference type="Proteomes" id="UP000515163">
    <property type="component" value="Unplaced"/>
</dbReference>
<dbReference type="PANTHER" id="PTHR24252">
    <property type="entry name" value="ACROSIN-RELATED"/>
    <property type="match status" value="1"/>
</dbReference>
<dbReference type="InParanoid" id="A0A6P8ISM9"/>
<dbReference type="OrthoDB" id="6018415at2759"/>
<dbReference type="InterPro" id="IPR018114">
    <property type="entry name" value="TRYPSIN_HIS"/>
</dbReference>
<keyword evidence="4" id="KW-1015">Disulfide bond</keyword>
<reference evidence="8" key="1">
    <citation type="submission" date="2025-08" db="UniProtKB">
        <authorList>
            <consortium name="RefSeq"/>
        </authorList>
    </citation>
    <scope>IDENTIFICATION</scope>
    <source>
        <tissue evidence="8">Tentacle</tissue>
    </source>
</reference>
<dbReference type="InterPro" id="IPR001314">
    <property type="entry name" value="Peptidase_S1A"/>
</dbReference>
<keyword evidence="1" id="KW-0645">Protease</keyword>
<keyword evidence="5" id="KW-0732">Signal</keyword>
<dbReference type="KEGG" id="aten:116304399"/>
<dbReference type="PANTHER" id="PTHR24252:SF7">
    <property type="entry name" value="HYALIN"/>
    <property type="match status" value="1"/>
</dbReference>
<dbReference type="PROSITE" id="PS50240">
    <property type="entry name" value="TRYPSIN_DOM"/>
    <property type="match status" value="1"/>
</dbReference>
<name>A0A6P8ISM9_ACTTE</name>
<keyword evidence="2" id="KW-0378">Hydrolase</keyword>
<dbReference type="Gene3D" id="2.40.10.10">
    <property type="entry name" value="Trypsin-like serine proteases"/>
    <property type="match status" value="1"/>
</dbReference>
<accession>A0A6P8ISM9</accession>
<dbReference type="SMART" id="SM00020">
    <property type="entry name" value="Tryp_SPc"/>
    <property type="match status" value="1"/>
</dbReference>
<dbReference type="CDD" id="cd00190">
    <property type="entry name" value="Tryp_SPc"/>
    <property type="match status" value="1"/>
</dbReference>
<evidence type="ECO:0000313" key="8">
    <source>
        <dbReference type="RefSeq" id="XP_031569989.1"/>
    </source>
</evidence>
<dbReference type="AlphaFoldDB" id="A0A6P8ISM9"/>
<feature type="signal peptide" evidence="5">
    <location>
        <begin position="1"/>
        <end position="17"/>
    </location>
</feature>
<evidence type="ECO:0000259" key="6">
    <source>
        <dbReference type="PROSITE" id="PS50240"/>
    </source>
</evidence>
<evidence type="ECO:0000256" key="4">
    <source>
        <dbReference type="ARBA" id="ARBA00023157"/>
    </source>
</evidence>
<evidence type="ECO:0000256" key="3">
    <source>
        <dbReference type="ARBA" id="ARBA00022825"/>
    </source>
</evidence>
<evidence type="ECO:0000256" key="5">
    <source>
        <dbReference type="SAM" id="SignalP"/>
    </source>
</evidence>
<proteinExistence type="predicted"/>
<evidence type="ECO:0000256" key="2">
    <source>
        <dbReference type="ARBA" id="ARBA00022801"/>
    </source>
</evidence>
<dbReference type="Pfam" id="PF00089">
    <property type="entry name" value="Trypsin"/>
    <property type="match status" value="1"/>
</dbReference>
<organism evidence="7 8">
    <name type="scientific">Actinia tenebrosa</name>
    <name type="common">Australian red waratah sea anemone</name>
    <dbReference type="NCBI Taxonomy" id="6105"/>
    <lineage>
        <taxon>Eukaryota</taxon>
        <taxon>Metazoa</taxon>
        <taxon>Cnidaria</taxon>
        <taxon>Anthozoa</taxon>
        <taxon>Hexacorallia</taxon>
        <taxon>Actiniaria</taxon>
        <taxon>Actiniidae</taxon>
        <taxon>Actinia</taxon>
    </lineage>
</organism>
<evidence type="ECO:0000313" key="7">
    <source>
        <dbReference type="Proteomes" id="UP000515163"/>
    </source>
</evidence>
<dbReference type="FunFam" id="2.40.10.10:FF:000060">
    <property type="entry name" value="Acrosin"/>
    <property type="match status" value="1"/>
</dbReference>
<dbReference type="SUPFAM" id="SSF50494">
    <property type="entry name" value="Trypsin-like serine proteases"/>
    <property type="match status" value="1"/>
</dbReference>
<dbReference type="PRINTS" id="PR00722">
    <property type="entry name" value="CHYMOTRYPSIN"/>
</dbReference>
<gene>
    <name evidence="8" type="primary">LOC116304399</name>
</gene>
<sequence>MALMWTVLICFIGGALSKNVPLCGTRPHTRIIGGQAAQHGDWPWQAMFRLYIKNRWQQRCGGSLISPQWVLTAAHCPFNRQQHHIRIRLGAYKREGCVKTEQEFNVSRVIIHESYGSPAHHAHDIALLKLDRPAILNRYVHPVCLPWNIPEVRPGKTCYITGWGDTSFAGPDADVLRQAQVPIVNQTTCKETYHKELHASMLCAGLKQGGIDSCQGTKR</sequence>
<dbReference type="GO" id="GO:0006508">
    <property type="term" value="P:proteolysis"/>
    <property type="evidence" value="ECO:0007669"/>
    <property type="project" value="UniProtKB-KW"/>
</dbReference>
<feature type="domain" description="Peptidase S1" evidence="6">
    <location>
        <begin position="31"/>
        <end position="219"/>
    </location>
</feature>
<dbReference type="InterPro" id="IPR043504">
    <property type="entry name" value="Peptidase_S1_PA_chymotrypsin"/>
</dbReference>
<dbReference type="InterPro" id="IPR009003">
    <property type="entry name" value="Peptidase_S1_PA"/>
</dbReference>
<evidence type="ECO:0000256" key="1">
    <source>
        <dbReference type="ARBA" id="ARBA00022670"/>
    </source>
</evidence>
<dbReference type="GeneID" id="116304399"/>
<feature type="chain" id="PRO_5027798716" evidence="5">
    <location>
        <begin position="18"/>
        <end position="219"/>
    </location>
</feature>
<keyword evidence="3" id="KW-0720">Serine protease</keyword>
<protein>
    <submittedName>
        <fullName evidence="8">CUB and peptidase domain-containing protein 1-like</fullName>
    </submittedName>
</protein>
<dbReference type="InterPro" id="IPR001254">
    <property type="entry name" value="Trypsin_dom"/>
</dbReference>
<dbReference type="GO" id="GO:0004252">
    <property type="term" value="F:serine-type endopeptidase activity"/>
    <property type="evidence" value="ECO:0007669"/>
    <property type="project" value="InterPro"/>
</dbReference>